<evidence type="ECO:0000313" key="1">
    <source>
        <dbReference type="EMBL" id="VEN58789.1"/>
    </source>
</evidence>
<dbReference type="Proteomes" id="UP000410492">
    <property type="component" value="Unassembled WGS sequence"/>
</dbReference>
<gene>
    <name evidence="1" type="ORF">CALMAC_LOCUS17043</name>
</gene>
<proteinExistence type="predicted"/>
<keyword evidence="2" id="KW-1185">Reference proteome</keyword>
<feature type="non-terminal residue" evidence="1">
    <location>
        <position position="65"/>
    </location>
</feature>
<protein>
    <submittedName>
        <fullName evidence="1">Uncharacterized protein</fullName>
    </submittedName>
</protein>
<sequence length="65" mass="7516">MQYYLKTILEIQFMLSLCLQKFLAGLVQQKITLPTTSTYTHLRLAIAEFGKFLTKYSNIDFCAFG</sequence>
<reference evidence="1 2" key="1">
    <citation type="submission" date="2019-01" db="EMBL/GenBank/DDBJ databases">
        <authorList>
            <person name="Sayadi A."/>
        </authorList>
    </citation>
    <scope>NUCLEOTIDE SEQUENCE [LARGE SCALE GENOMIC DNA]</scope>
</reference>
<organism evidence="1 2">
    <name type="scientific">Callosobruchus maculatus</name>
    <name type="common">Southern cowpea weevil</name>
    <name type="synonym">Pulse bruchid</name>
    <dbReference type="NCBI Taxonomy" id="64391"/>
    <lineage>
        <taxon>Eukaryota</taxon>
        <taxon>Metazoa</taxon>
        <taxon>Ecdysozoa</taxon>
        <taxon>Arthropoda</taxon>
        <taxon>Hexapoda</taxon>
        <taxon>Insecta</taxon>
        <taxon>Pterygota</taxon>
        <taxon>Neoptera</taxon>
        <taxon>Endopterygota</taxon>
        <taxon>Coleoptera</taxon>
        <taxon>Polyphaga</taxon>
        <taxon>Cucujiformia</taxon>
        <taxon>Chrysomeloidea</taxon>
        <taxon>Chrysomelidae</taxon>
        <taxon>Bruchinae</taxon>
        <taxon>Bruchini</taxon>
        <taxon>Callosobruchus</taxon>
    </lineage>
</organism>
<name>A0A653DF04_CALMS</name>
<dbReference type="AlphaFoldDB" id="A0A653DF04"/>
<accession>A0A653DF04</accession>
<evidence type="ECO:0000313" key="2">
    <source>
        <dbReference type="Proteomes" id="UP000410492"/>
    </source>
</evidence>
<dbReference type="EMBL" id="CAACVG010011765">
    <property type="protein sequence ID" value="VEN58789.1"/>
    <property type="molecule type" value="Genomic_DNA"/>
</dbReference>